<name>A0A4Z2GQX4_9TELE</name>
<feature type="region of interest" description="Disordered" evidence="1">
    <location>
        <begin position="1"/>
        <end position="43"/>
    </location>
</feature>
<sequence length="117" mass="12991">MENSDPPPRRPWVSSNRRRRRRPVNGLHHSREGDPPNTALMPSHLTRRSHVGFSFLRPPSTPPALISLPGLTGSVIMVRTCEAKASTARELKVAPFSSEYQKFLLGSSITKFTTNSA</sequence>
<evidence type="ECO:0000313" key="2">
    <source>
        <dbReference type="EMBL" id="TNN55866.1"/>
    </source>
</evidence>
<protein>
    <submittedName>
        <fullName evidence="2">Uncharacterized protein</fullName>
    </submittedName>
</protein>
<comment type="caution">
    <text evidence="2">The sequence shown here is derived from an EMBL/GenBank/DDBJ whole genome shotgun (WGS) entry which is preliminary data.</text>
</comment>
<dbReference type="AlphaFoldDB" id="A0A4Z2GQX4"/>
<keyword evidence="3" id="KW-1185">Reference proteome</keyword>
<dbReference type="EMBL" id="SRLO01000444">
    <property type="protein sequence ID" value="TNN55866.1"/>
    <property type="molecule type" value="Genomic_DNA"/>
</dbReference>
<accession>A0A4Z2GQX4</accession>
<organism evidence="2 3">
    <name type="scientific">Liparis tanakae</name>
    <name type="common">Tanaka's snailfish</name>
    <dbReference type="NCBI Taxonomy" id="230148"/>
    <lineage>
        <taxon>Eukaryota</taxon>
        <taxon>Metazoa</taxon>
        <taxon>Chordata</taxon>
        <taxon>Craniata</taxon>
        <taxon>Vertebrata</taxon>
        <taxon>Euteleostomi</taxon>
        <taxon>Actinopterygii</taxon>
        <taxon>Neopterygii</taxon>
        <taxon>Teleostei</taxon>
        <taxon>Neoteleostei</taxon>
        <taxon>Acanthomorphata</taxon>
        <taxon>Eupercaria</taxon>
        <taxon>Perciformes</taxon>
        <taxon>Cottioidei</taxon>
        <taxon>Cottales</taxon>
        <taxon>Liparidae</taxon>
        <taxon>Liparis</taxon>
    </lineage>
</organism>
<evidence type="ECO:0000256" key="1">
    <source>
        <dbReference type="SAM" id="MobiDB-lite"/>
    </source>
</evidence>
<feature type="compositionally biased region" description="Pro residues" evidence="1">
    <location>
        <begin position="1"/>
        <end position="10"/>
    </location>
</feature>
<dbReference type="Proteomes" id="UP000314294">
    <property type="component" value="Unassembled WGS sequence"/>
</dbReference>
<proteinExistence type="predicted"/>
<reference evidence="2 3" key="1">
    <citation type="submission" date="2019-03" db="EMBL/GenBank/DDBJ databases">
        <title>First draft genome of Liparis tanakae, snailfish: a comprehensive survey of snailfish specific genes.</title>
        <authorList>
            <person name="Kim W."/>
            <person name="Song I."/>
            <person name="Jeong J.-H."/>
            <person name="Kim D."/>
            <person name="Kim S."/>
            <person name="Ryu S."/>
            <person name="Song J.Y."/>
            <person name="Lee S.K."/>
        </authorList>
    </citation>
    <scope>NUCLEOTIDE SEQUENCE [LARGE SCALE GENOMIC DNA]</scope>
    <source>
        <tissue evidence="2">Muscle</tissue>
    </source>
</reference>
<gene>
    <name evidence="2" type="ORF">EYF80_033944</name>
</gene>
<evidence type="ECO:0000313" key="3">
    <source>
        <dbReference type="Proteomes" id="UP000314294"/>
    </source>
</evidence>